<dbReference type="AlphaFoldDB" id="A0A081XNF8"/>
<keyword evidence="2" id="KW-1185">Reference proteome</keyword>
<dbReference type="Pfam" id="PF00805">
    <property type="entry name" value="Pentapeptide"/>
    <property type="match status" value="1"/>
</dbReference>
<dbReference type="InterPro" id="IPR051082">
    <property type="entry name" value="Pentapeptide-BTB/POZ_domain"/>
</dbReference>
<proteinExistence type="predicted"/>
<comment type="caution">
    <text evidence="1">The sequence shown here is derived from an EMBL/GenBank/DDBJ whole genome shotgun (WGS) entry which is preliminary data.</text>
</comment>
<evidence type="ECO:0000313" key="2">
    <source>
        <dbReference type="Proteomes" id="UP000028341"/>
    </source>
</evidence>
<dbReference type="SUPFAM" id="SSF141571">
    <property type="entry name" value="Pentapeptide repeat-like"/>
    <property type="match status" value="1"/>
</dbReference>
<protein>
    <recommendedName>
        <fullName evidence="3">Pentapeptide repeat-containing protein</fullName>
    </recommendedName>
</protein>
<dbReference type="RefSeq" id="WP_037936770.1">
    <property type="nucleotide sequence ID" value="NZ_JBFADL010000018.1"/>
</dbReference>
<dbReference type="InterPro" id="IPR001646">
    <property type="entry name" value="5peptide_repeat"/>
</dbReference>
<dbReference type="Proteomes" id="UP000028341">
    <property type="component" value="Unassembled WGS sequence"/>
</dbReference>
<dbReference type="eggNOG" id="COG1357">
    <property type="taxonomic scope" value="Bacteria"/>
</dbReference>
<dbReference type="PANTHER" id="PTHR14136">
    <property type="entry name" value="BTB_POZ DOMAIN-CONTAINING PROTEIN KCTD9"/>
    <property type="match status" value="1"/>
</dbReference>
<evidence type="ECO:0000313" key="1">
    <source>
        <dbReference type="EMBL" id="KES05081.1"/>
    </source>
</evidence>
<dbReference type="PANTHER" id="PTHR14136:SF37">
    <property type="entry name" value="PENTAPEPTIDE REPEAT-CONTAINING PROTEIN"/>
    <property type="match status" value="1"/>
</dbReference>
<accession>A0A081XNF8</accession>
<reference evidence="1 2" key="1">
    <citation type="submission" date="2014-02" db="EMBL/GenBank/DDBJ databases">
        <title>The genome announcement of Streptomyces toyocaensis NRRL15009.</title>
        <authorList>
            <person name="Hong H.-J."/>
            <person name="Kwun M.J."/>
        </authorList>
    </citation>
    <scope>NUCLEOTIDE SEQUENCE [LARGE SCALE GENOMIC DNA]</scope>
    <source>
        <strain evidence="1 2">NRRL 15009</strain>
    </source>
</reference>
<dbReference type="Gene3D" id="2.160.20.80">
    <property type="entry name" value="E3 ubiquitin-protein ligase SopA"/>
    <property type="match status" value="1"/>
</dbReference>
<sequence>MSSQHEAPAPAGDRKDLRADCASCFGLCCVALPFARSAGFAATKPAGRPCSNLREDFRCGIHDRLRDEGYPGCTVFDCFGAGQKVSQVTFGGTDWRRAPETARSMFEVFPVIRQLQELLWYITEALALTAARPVHEELRRALARIDGLTRGSAAAIAGLDVNALRGEVNALLLRAGELARAHVPGRTKNHRGADLVGAKLAGADLRGASLRGALLVAADLSGADLRDADLIGADLRDADLGGADLTGALFLTQAQLNGARGDAATVLPPALTRPAHW</sequence>
<evidence type="ECO:0008006" key="3">
    <source>
        <dbReference type="Google" id="ProtNLM"/>
    </source>
</evidence>
<gene>
    <name evidence="1" type="ORF">BU52_21910</name>
</gene>
<dbReference type="STRING" id="55952.BU52_21910"/>
<organism evidence="1 2">
    <name type="scientific">Streptomyces toyocaensis</name>
    <dbReference type="NCBI Taxonomy" id="55952"/>
    <lineage>
        <taxon>Bacteria</taxon>
        <taxon>Bacillati</taxon>
        <taxon>Actinomycetota</taxon>
        <taxon>Actinomycetes</taxon>
        <taxon>Kitasatosporales</taxon>
        <taxon>Streptomycetaceae</taxon>
        <taxon>Streptomyces</taxon>
    </lineage>
</organism>
<dbReference type="EMBL" id="JFCB01000020">
    <property type="protein sequence ID" value="KES05081.1"/>
    <property type="molecule type" value="Genomic_DNA"/>
</dbReference>
<dbReference type="OrthoDB" id="154708at2"/>
<name>A0A081XNF8_STRTO</name>